<comment type="caution">
    <text evidence="1">The sequence shown here is derived from an EMBL/GenBank/DDBJ whole genome shotgun (WGS) entry which is preliminary data.</text>
</comment>
<reference evidence="1" key="1">
    <citation type="journal article" date="2023" name="G3 (Bethesda)">
        <title>A reference genome for the long-term kleptoplast-retaining sea slug Elysia crispata morphotype clarki.</title>
        <authorList>
            <person name="Eastman K.E."/>
            <person name="Pendleton A.L."/>
            <person name="Shaikh M.A."/>
            <person name="Suttiyut T."/>
            <person name="Ogas R."/>
            <person name="Tomko P."/>
            <person name="Gavelis G."/>
            <person name="Widhalm J.R."/>
            <person name="Wisecaver J.H."/>
        </authorList>
    </citation>
    <scope>NUCLEOTIDE SEQUENCE</scope>
    <source>
        <strain evidence="1">ECLA1</strain>
    </source>
</reference>
<dbReference type="Proteomes" id="UP001283361">
    <property type="component" value="Unassembled WGS sequence"/>
</dbReference>
<evidence type="ECO:0000313" key="2">
    <source>
        <dbReference type="Proteomes" id="UP001283361"/>
    </source>
</evidence>
<gene>
    <name evidence="1" type="ORF">RRG08_054445</name>
</gene>
<dbReference type="AlphaFoldDB" id="A0AAE1E5C5"/>
<name>A0AAE1E5C5_9GAST</name>
<evidence type="ECO:0000313" key="1">
    <source>
        <dbReference type="EMBL" id="KAK3794806.1"/>
    </source>
</evidence>
<keyword evidence="2" id="KW-1185">Reference proteome</keyword>
<organism evidence="1 2">
    <name type="scientific">Elysia crispata</name>
    <name type="common">lettuce slug</name>
    <dbReference type="NCBI Taxonomy" id="231223"/>
    <lineage>
        <taxon>Eukaryota</taxon>
        <taxon>Metazoa</taxon>
        <taxon>Spiralia</taxon>
        <taxon>Lophotrochozoa</taxon>
        <taxon>Mollusca</taxon>
        <taxon>Gastropoda</taxon>
        <taxon>Heterobranchia</taxon>
        <taxon>Euthyneura</taxon>
        <taxon>Panpulmonata</taxon>
        <taxon>Sacoglossa</taxon>
        <taxon>Placobranchoidea</taxon>
        <taxon>Plakobranchidae</taxon>
        <taxon>Elysia</taxon>
    </lineage>
</organism>
<accession>A0AAE1E5C5</accession>
<protein>
    <submittedName>
        <fullName evidence="1">Uncharacterized protein</fullName>
    </submittedName>
</protein>
<dbReference type="EMBL" id="JAWDGP010001092">
    <property type="protein sequence ID" value="KAK3794806.1"/>
    <property type="molecule type" value="Genomic_DNA"/>
</dbReference>
<sequence>MDGSFENTESSSNRAGEEKLVWGETVLSEVREPCDRGELGERNTAAPICRLDQVLSMLIVLSVSLAE</sequence>
<proteinExistence type="predicted"/>